<reference evidence="1 2" key="1">
    <citation type="submission" date="2011-08" db="EMBL/GenBank/DDBJ databases">
        <authorList>
            <person name="Weinstock G."/>
            <person name="Sodergren E."/>
            <person name="Clifton S."/>
            <person name="Fulton L."/>
            <person name="Fulton B."/>
            <person name="Courtney L."/>
            <person name="Fronick C."/>
            <person name="Harrison M."/>
            <person name="Strong C."/>
            <person name="Farmer C."/>
            <person name="Delahaunty K."/>
            <person name="Markovic C."/>
            <person name="Hall O."/>
            <person name="Minx P."/>
            <person name="Tomlinson C."/>
            <person name="Mitreva M."/>
            <person name="Hou S."/>
            <person name="Chen J."/>
            <person name="Wollam A."/>
            <person name="Pepin K.H."/>
            <person name="Johnson M."/>
            <person name="Bhonagiri V."/>
            <person name="Zhang X."/>
            <person name="Suruliraj S."/>
            <person name="Warren W."/>
            <person name="Chinwalla A."/>
            <person name="Mardis E.R."/>
            <person name="Wilson R.K."/>
        </authorList>
    </citation>
    <scope>NUCLEOTIDE SEQUENCE [LARGE SCALE GENOMIC DNA]</scope>
    <source>
        <strain evidence="1 2">F0432</strain>
    </source>
</reference>
<protein>
    <submittedName>
        <fullName evidence="1">Uncharacterized protein</fullName>
    </submittedName>
</protein>
<dbReference type="AlphaFoldDB" id="G9ZGP3"/>
<accession>G9ZGP3</accession>
<name>G9ZGP3_9GAMM</name>
<dbReference type="EMBL" id="AGCM01000114">
    <property type="protein sequence ID" value="EHM53093.1"/>
    <property type="molecule type" value="Genomic_DNA"/>
</dbReference>
<dbReference type="HOGENOM" id="CLU_3286788_0_0_6"/>
<sequence>MNFTLRNQRLRRLAESVFMPHADATVQGFFHGASGIAGRR</sequence>
<evidence type="ECO:0000313" key="2">
    <source>
        <dbReference type="Proteomes" id="UP000004750"/>
    </source>
</evidence>
<organism evidence="1 2">
    <name type="scientific">Cardiobacterium valvarum F0432</name>
    <dbReference type="NCBI Taxonomy" id="797473"/>
    <lineage>
        <taxon>Bacteria</taxon>
        <taxon>Pseudomonadati</taxon>
        <taxon>Pseudomonadota</taxon>
        <taxon>Gammaproteobacteria</taxon>
        <taxon>Cardiobacteriales</taxon>
        <taxon>Cardiobacteriaceae</taxon>
        <taxon>Cardiobacterium</taxon>
    </lineage>
</organism>
<comment type="caution">
    <text evidence="1">The sequence shown here is derived from an EMBL/GenBank/DDBJ whole genome shotgun (WGS) entry which is preliminary data.</text>
</comment>
<dbReference type="STRING" id="797473.HMPREF9080_02007"/>
<dbReference type="Proteomes" id="UP000004750">
    <property type="component" value="Unassembled WGS sequence"/>
</dbReference>
<evidence type="ECO:0000313" key="1">
    <source>
        <dbReference type="EMBL" id="EHM53093.1"/>
    </source>
</evidence>
<gene>
    <name evidence="1" type="ORF">HMPREF9080_02007</name>
</gene>
<proteinExistence type="predicted"/>